<evidence type="ECO:0000313" key="3">
    <source>
        <dbReference type="Proteomes" id="UP001595625"/>
    </source>
</evidence>
<comment type="caution">
    <text evidence="2">The sequence shown here is derived from an EMBL/GenBank/DDBJ whole genome shotgun (WGS) entry which is preliminary data.</text>
</comment>
<dbReference type="PANTHER" id="PTHR39175:SF1">
    <property type="entry name" value="FAMILY PROTEIN, PUTATIVE (AFU_ORTHOLOGUE AFUA_3G15060)-RELATED"/>
    <property type="match status" value="1"/>
</dbReference>
<dbReference type="EMBL" id="JBHRUJ010000005">
    <property type="protein sequence ID" value="MFC3210329.1"/>
    <property type="molecule type" value="Genomic_DNA"/>
</dbReference>
<organism evidence="2 3">
    <name type="scientific">Planomicrobium okeanokoites</name>
    <name type="common">Planococcus okeanokoites</name>
    <name type="synonym">Flavobacterium okeanokoites</name>
    <dbReference type="NCBI Taxonomy" id="244"/>
    <lineage>
        <taxon>Bacteria</taxon>
        <taxon>Bacillati</taxon>
        <taxon>Bacillota</taxon>
        <taxon>Bacilli</taxon>
        <taxon>Bacillales</taxon>
        <taxon>Caryophanaceae</taxon>
        <taxon>Planomicrobium</taxon>
    </lineage>
</organism>
<dbReference type="PANTHER" id="PTHR39175">
    <property type="entry name" value="FAMILY PROTEIN, PUTATIVE (AFU_ORTHOLOGUE AFUA_3G15060)-RELATED"/>
    <property type="match status" value="1"/>
</dbReference>
<reference evidence="3" key="1">
    <citation type="journal article" date="2019" name="Int. J. Syst. Evol. Microbiol.">
        <title>The Global Catalogue of Microorganisms (GCM) 10K type strain sequencing project: providing services to taxonomists for standard genome sequencing and annotation.</title>
        <authorList>
            <consortium name="The Broad Institute Genomics Platform"/>
            <consortium name="The Broad Institute Genome Sequencing Center for Infectious Disease"/>
            <person name="Wu L."/>
            <person name="Ma J."/>
        </authorList>
    </citation>
    <scope>NUCLEOTIDE SEQUENCE [LARGE SCALE GENOMIC DNA]</scope>
    <source>
        <strain evidence="3">CCM 320</strain>
    </source>
</reference>
<dbReference type="InterPro" id="IPR004360">
    <property type="entry name" value="Glyas_Fos-R_dOase_dom"/>
</dbReference>
<evidence type="ECO:0000313" key="2">
    <source>
        <dbReference type="EMBL" id="MFC3210329.1"/>
    </source>
</evidence>
<dbReference type="Gene3D" id="3.10.180.10">
    <property type="entry name" value="2,3-Dihydroxybiphenyl 1,2-Dioxygenase, domain 1"/>
    <property type="match status" value="1"/>
</dbReference>
<dbReference type="InterPro" id="IPR037523">
    <property type="entry name" value="VOC_core"/>
</dbReference>
<dbReference type="InterPro" id="IPR029068">
    <property type="entry name" value="Glyas_Bleomycin-R_OHBP_Dase"/>
</dbReference>
<dbReference type="SUPFAM" id="SSF54593">
    <property type="entry name" value="Glyoxalase/Bleomycin resistance protein/Dihydroxybiphenyl dioxygenase"/>
    <property type="match status" value="1"/>
</dbReference>
<dbReference type="Proteomes" id="UP001595625">
    <property type="component" value="Unassembled WGS sequence"/>
</dbReference>
<sequence length="120" mass="13293">MEFSIGKIDHIQVAAPKGGEAEAIAFYSGILGMEEIEKPEPLKARGGVWFGFDGFQLHVGIEEPFHPAKKAHPAFKVSGYDSFRSHLEEKNITVTVDDSIPGVERFFAADPFGNRLEFLK</sequence>
<protein>
    <submittedName>
        <fullName evidence="2">VOC family protein</fullName>
    </submittedName>
</protein>
<evidence type="ECO:0000259" key="1">
    <source>
        <dbReference type="PROSITE" id="PS51819"/>
    </source>
</evidence>
<keyword evidence="3" id="KW-1185">Reference proteome</keyword>
<feature type="domain" description="VOC" evidence="1">
    <location>
        <begin position="7"/>
        <end position="120"/>
    </location>
</feature>
<dbReference type="PROSITE" id="PS51819">
    <property type="entry name" value="VOC"/>
    <property type="match status" value="1"/>
</dbReference>
<name>A0ABV7KLS8_PLAOK</name>
<proteinExistence type="predicted"/>
<accession>A0ABV7KLS8</accession>
<dbReference type="Pfam" id="PF00903">
    <property type="entry name" value="Glyoxalase"/>
    <property type="match status" value="1"/>
</dbReference>
<dbReference type="RefSeq" id="WP_117314222.1">
    <property type="nucleotide sequence ID" value="NZ_JBHRUJ010000005.1"/>
</dbReference>
<gene>
    <name evidence="2" type="ORF">ACFOEJ_04470</name>
</gene>